<dbReference type="EMBL" id="AFYH01032452">
    <property type="status" value="NOT_ANNOTATED_CDS"/>
    <property type="molecule type" value="Genomic_DNA"/>
</dbReference>
<evidence type="ECO:0000313" key="11">
    <source>
        <dbReference type="Ensembl" id="ENSLACP00000016398.1"/>
    </source>
</evidence>
<reference evidence="11" key="2">
    <citation type="submission" date="2025-08" db="UniProtKB">
        <authorList>
            <consortium name="Ensembl"/>
        </authorList>
    </citation>
    <scope>IDENTIFICATION</scope>
</reference>
<dbReference type="KEGG" id="lcm:102353352"/>
<proteinExistence type="inferred from homology"/>
<name>H3B3C7_LATCH</name>
<dbReference type="RefSeq" id="XP_005991282.1">
    <property type="nucleotide sequence ID" value="XM_005991220.3"/>
</dbReference>
<evidence type="ECO:0000256" key="10">
    <source>
        <dbReference type="SAM" id="SignalP"/>
    </source>
</evidence>
<evidence type="ECO:0000256" key="7">
    <source>
        <dbReference type="ARBA" id="ARBA00022694"/>
    </source>
</evidence>
<dbReference type="GeneTree" id="ENSGT00390000001443"/>
<comment type="subcellular location">
    <subcellularLocation>
        <location evidence="2">Cytoplasm</location>
    </subcellularLocation>
    <subcellularLocation>
        <location evidence="1">Nucleus</location>
    </subcellularLocation>
</comment>
<evidence type="ECO:0000256" key="6">
    <source>
        <dbReference type="ARBA" id="ARBA00022490"/>
    </source>
</evidence>
<comment type="pathway">
    <text evidence="3">tRNA modification; 5-methoxycarbonylmethyl-2-thiouridine-tRNA biosynthesis.</text>
</comment>
<comment type="similarity">
    <text evidence="4">Belongs to the ELP4 family.</text>
</comment>
<dbReference type="STRING" id="7897.ENSLACP00000016398"/>
<dbReference type="CDD" id="cd19494">
    <property type="entry name" value="Elp4"/>
    <property type="match status" value="1"/>
</dbReference>
<dbReference type="PANTHER" id="PTHR12896:SF1">
    <property type="entry name" value="ELONGATOR COMPLEX PROTEIN 4"/>
    <property type="match status" value="1"/>
</dbReference>
<feature type="signal peptide" evidence="10">
    <location>
        <begin position="1"/>
        <end position="19"/>
    </location>
</feature>
<sequence length="438" mass="48495">MRLFFSNWLFASISQSSLTSTEKSKMAASCCTNMSAVLPSGNVGISSTSFHKKSRSKLASIPGTRPSVQNGQLLVSTGVPSLDYVIGGGLAVGTLLLIEEDQYDGYSHVLFKYFLAEGAVCGHSIFVASAREHPGDILQNLPAPLLDDVVNAETEEEIVNINQSVREHQDSMKIAWRYQNLPKMQTSLASSSRFGHYFDVSKSMSPEMLYSVSCHNFYPGNEVSLDSVPMIGNKNTVYMKLLQSIQRVIRNEGFDGACPQKKQKNILRIGIRSLGSALWGDDICYQDNPEHVHSLTMFLYALRGLLRTSLTVCIITVPAHLIQNKAIMSRIVKLSDTVVGLESFNCSEKRTNPLYKDYHGLLHVYQIPRLNSLMCDVSEAKDLAFKLKRKLFTIERLHLPPDLSDTVSRVSKQDLAESSKLLSSGCGTMAAGKKHLDF</sequence>
<dbReference type="EMBL" id="AFYH01032455">
    <property type="status" value="NOT_ANNOTATED_CDS"/>
    <property type="molecule type" value="Genomic_DNA"/>
</dbReference>
<dbReference type="EMBL" id="AFYH01032457">
    <property type="status" value="NOT_ANNOTATED_CDS"/>
    <property type="molecule type" value="Genomic_DNA"/>
</dbReference>
<dbReference type="EMBL" id="AFYH01032460">
    <property type="status" value="NOT_ANNOTATED_CDS"/>
    <property type="molecule type" value="Genomic_DNA"/>
</dbReference>
<keyword evidence="7" id="KW-0819">tRNA processing</keyword>
<dbReference type="EMBL" id="AFYH01032456">
    <property type="status" value="NOT_ANNOTATED_CDS"/>
    <property type="molecule type" value="Genomic_DNA"/>
</dbReference>
<dbReference type="GO" id="GO:0005737">
    <property type="term" value="C:cytoplasm"/>
    <property type="evidence" value="ECO:0007669"/>
    <property type="project" value="UniProtKB-SubCell"/>
</dbReference>
<dbReference type="Bgee" id="ENSLACG00000014448">
    <property type="expression patterns" value="Expressed in post-anal tail muscle and 6 other cell types or tissues"/>
</dbReference>
<dbReference type="Pfam" id="PF05625">
    <property type="entry name" value="PAXNEB"/>
    <property type="match status" value="1"/>
</dbReference>
<evidence type="ECO:0000313" key="12">
    <source>
        <dbReference type="Proteomes" id="UP000008672"/>
    </source>
</evidence>
<dbReference type="OMA" id="NTTMWDD"/>
<accession>H3B3C7</accession>
<reference evidence="11" key="3">
    <citation type="submission" date="2025-09" db="UniProtKB">
        <authorList>
            <consortium name="Ensembl"/>
        </authorList>
    </citation>
    <scope>IDENTIFICATION</scope>
</reference>
<organism evidence="11 12">
    <name type="scientific">Latimeria chalumnae</name>
    <name type="common">Coelacanth</name>
    <dbReference type="NCBI Taxonomy" id="7897"/>
    <lineage>
        <taxon>Eukaryota</taxon>
        <taxon>Metazoa</taxon>
        <taxon>Chordata</taxon>
        <taxon>Craniata</taxon>
        <taxon>Vertebrata</taxon>
        <taxon>Euteleostomi</taxon>
        <taxon>Coelacanthiformes</taxon>
        <taxon>Coelacanthidae</taxon>
        <taxon>Latimeria</taxon>
    </lineage>
</organism>
<dbReference type="EMBL" id="AFYH01032461">
    <property type="status" value="NOT_ANNOTATED_CDS"/>
    <property type="molecule type" value="Genomic_DNA"/>
</dbReference>
<feature type="chain" id="PRO_5003579755" description="Elongator complex protein 4" evidence="10">
    <location>
        <begin position="20"/>
        <end position="438"/>
    </location>
</feature>
<dbReference type="EMBL" id="AFYH01032453">
    <property type="status" value="NOT_ANNOTATED_CDS"/>
    <property type="molecule type" value="Genomic_DNA"/>
</dbReference>
<dbReference type="OrthoDB" id="289162at2759"/>
<dbReference type="HOGENOM" id="CLU_031345_3_1_1"/>
<evidence type="ECO:0000256" key="3">
    <source>
        <dbReference type="ARBA" id="ARBA00005043"/>
    </source>
</evidence>
<evidence type="ECO:0000256" key="2">
    <source>
        <dbReference type="ARBA" id="ARBA00004496"/>
    </source>
</evidence>
<dbReference type="EMBL" id="AFYH01032459">
    <property type="status" value="NOT_ANNOTATED_CDS"/>
    <property type="molecule type" value="Genomic_DNA"/>
</dbReference>
<evidence type="ECO:0000256" key="5">
    <source>
        <dbReference type="ARBA" id="ARBA00020265"/>
    </source>
</evidence>
<dbReference type="InterPro" id="IPR027417">
    <property type="entry name" value="P-loop_NTPase"/>
</dbReference>
<evidence type="ECO:0000256" key="8">
    <source>
        <dbReference type="ARBA" id="ARBA00023242"/>
    </source>
</evidence>
<evidence type="ECO:0000256" key="1">
    <source>
        <dbReference type="ARBA" id="ARBA00004123"/>
    </source>
</evidence>
<dbReference type="GO" id="GO:0033588">
    <property type="term" value="C:elongator holoenzyme complex"/>
    <property type="evidence" value="ECO:0007669"/>
    <property type="project" value="InterPro"/>
</dbReference>
<keyword evidence="12" id="KW-1185">Reference proteome</keyword>
<protein>
    <recommendedName>
        <fullName evidence="5">Elongator complex protein 4</fullName>
    </recommendedName>
</protein>
<dbReference type="InterPro" id="IPR008728">
    <property type="entry name" value="Elongator_complex_protein_4"/>
</dbReference>
<dbReference type="Ensembl" id="ENSLACT00000016512.1">
    <property type="protein sequence ID" value="ENSLACP00000016398.1"/>
    <property type="gene ID" value="ENSLACG00000014448.1"/>
</dbReference>
<dbReference type="PANTHER" id="PTHR12896">
    <property type="entry name" value="PAX6 NEIGHBOR PROTEIN PAXNEB"/>
    <property type="match status" value="1"/>
</dbReference>
<dbReference type="EMBL" id="AFYH01032454">
    <property type="status" value="NOT_ANNOTATED_CDS"/>
    <property type="molecule type" value="Genomic_DNA"/>
</dbReference>
<dbReference type="AlphaFoldDB" id="H3B3C7"/>
<dbReference type="eggNOG" id="KOG3949">
    <property type="taxonomic scope" value="Eukaryota"/>
</dbReference>
<dbReference type="UniPathway" id="UPA00988"/>
<keyword evidence="8" id="KW-0539">Nucleus</keyword>
<keyword evidence="10" id="KW-0732">Signal</keyword>
<dbReference type="FunCoup" id="H3B3C7">
    <property type="interactions" value="2570"/>
</dbReference>
<dbReference type="EMBL" id="AFYH01032458">
    <property type="status" value="NOT_ANNOTATED_CDS"/>
    <property type="molecule type" value="Genomic_DNA"/>
</dbReference>
<gene>
    <name evidence="11" type="primary">ELP4</name>
</gene>
<dbReference type="FunFam" id="3.40.50.300:FF:000623">
    <property type="entry name" value="Elongator acetyltransferase complex subunit 4"/>
    <property type="match status" value="1"/>
</dbReference>
<comment type="function">
    <text evidence="9">Component of the elongator complex which is required for multiple tRNA modifications, including mcm5U (5-methoxycarbonylmethyl uridine), mcm5s2U (5-methoxycarbonylmethyl-2-thiouridine), and ncm5U (5-carbamoylmethyl uridine). The elongator complex catalyzes the formation of carboxymethyluridine in the wobble base at position 34 in tRNAs.</text>
</comment>
<dbReference type="Gene3D" id="3.40.50.300">
    <property type="entry name" value="P-loop containing nucleotide triphosphate hydrolases"/>
    <property type="match status" value="1"/>
</dbReference>
<evidence type="ECO:0000256" key="4">
    <source>
        <dbReference type="ARBA" id="ARBA00007573"/>
    </source>
</evidence>
<keyword evidence="6" id="KW-0963">Cytoplasm</keyword>
<dbReference type="CTD" id="26610"/>
<dbReference type="GeneID" id="102353352"/>
<dbReference type="GO" id="GO:0008023">
    <property type="term" value="C:transcription elongation factor complex"/>
    <property type="evidence" value="ECO:0007669"/>
    <property type="project" value="TreeGrafter"/>
</dbReference>
<reference evidence="12" key="1">
    <citation type="submission" date="2011-08" db="EMBL/GenBank/DDBJ databases">
        <title>The draft genome of Latimeria chalumnae.</title>
        <authorList>
            <person name="Di Palma F."/>
            <person name="Alfoldi J."/>
            <person name="Johnson J."/>
            <person name="Berlin A."/>
            <person name="Gnerre S."/>
            <person name="Jaffe D."/>
            <person name="MacCallum I."/>
            <person name="Young S."/>
            <person name="Walker B.J."/>
            <person name="Lander E."/>
            <person name="Lindblad-Toh K."/>
        </authorList>
    </citation>
    <scope>NUCLEOTIDE SEQUENCE [LARGE SCALE GENOMIC DNA]</scope>
    <source>
        <strain evidence="12">Wild caught</strain>
    </source>
</reference>
<evidence type="ECO:0000256" key="9">
    <source>
        <dbReference type="ARBA" id="ARBA00045238"/>
    </source>
</evidence>
<dbReference type="Proteomes" id="UP000008672">
    <property type="component" value="Unassembled WGS sequence"/>
</dbReference>
<dbReference type="InParanoid" id="H3B3C7"/>
<dbReference type="GO" id="GO:0002098">
    <property type="term" value="P:tRNA wobble uridine modification"/>
    <property type="evidence" value="ECO:0007669"/>
    <property type="project" value="InterPro"/>
</dbReference>